<keyword evidence="6 9" id="KW-0456">Lyase</keyword>
<comment type="pathway">
    <text evidence="9">Cofactor biosynthesis; (R)-pantothenate biosynthesis; beta-alanine from L-aspartate: step 1/1.</text>
</comment>
<keyword evidence="7 9" id="KW-0704">Schiff base</keyword>
<dbReference type="Pfam" id="PF02261">
    <property type="entry name" value="Asp_decarbox"/>
    <property type="match status" value="1"/>
</dbReference>
<sequence length="139" mass="14774">MQRTLLGGKIHRATVTQADLHYVGSITIDKTLMDAADLVEGEQVQVVDIDNGARLVTYAIEGPAGSGVIGINGAAARLISVGDLVIIMSFKQVDEAERADYVPCVAHVNERNELVEIGNDPSQPVPGSEDQISSKVLVH</sequence>
<keyword evidence="2 9" id="KW-0566">Pantothenate biosynthesis</keyword>
<gene>
    <name evidence="11" type="primary">panD_1</name>
    <name evidence="9" type="synonym">panD</name>
    <name evidence="11" type="ORF">Ahu01nite_074800</name>
</gene>
<keyword evidence="4 9" id="KW-0068">Autocatalytic cleavage</keyword>
<reference evidence="11 12" key="1">
    <citation type="submission" date="2021-01" db="EMBL/GenBank/DDBJ databases">
        <title>Whole genome shotgun sequence of Actinoplanes humidus NBRC 14915.</title>
        <authorList>
            <person name="Komaki H."/>
            <person name="Tamura T."/>
        </authorList>
    </citation>
    <scope>NUCLEOTIDE SEQUENCE [LARGE SCALE GENOMIC DNA]</scope>
    <source>
        <strain evidence="11 12">NBRC 14915</strain>
    </source>
</reference>
<evidence type="ECO:0000256" key="10">
    <source>
        <dbReference type="SAM" id="MobiDB-lite"/>
    </source>
</evidence>
<comment type="catalytic activity">
    <reaction evidence="9">
        <text>L-aspartate + H(+) = beta-alanine + CO2</text>
        <dbReference type="Rhea" id="RHEA:19497"/>
        <dbReference type="ChEBI" id="CHEBI:15378"/>
        <dbReference type="ChEBI" id="CHEBI:16526"/>
        <dbReference type="ChEBI" id="CHEBI:29991"/>
        <dbReference type="ChEBI" id="CHEBI:57966"/>
        <dbReference type="EC" id="4.1.1.11"/>
    </reaction>
</comment>
<dbReference type="EMBL" id="BOMN01000108">
    <property type="protein sequence ID" value="GIE24378.1"/>
    <property type="molecule type" value="Genomic_DNA"/>
</dbReference>
<feature type="compositionally biased region" description="Polar residues" evidence="10">
    <location>
        <begin position="130"/>
        <end position="139"/>
    </location>
</feature>
<dbReference type="CDD" id="cd06919">
    <property type="entry name" value="Asp_decarbox"/>
    <property type="match status" value="1"/>
</dbReference>
<comment type="subunit">
    <text evidence="9">Heterooctamer of four alpha and four beta subunits.</text>
</comment>
<evidence type="ECO:0000256" key="2">
    <source>
        <dbReference type="ARBA" id="ARBA00022655"/>
    </source>
</evidence>
<evidence type="ECO:0000256" key="6">
    <source>
        <dbReference type="ARBA" id="ARBA00023239"/>
    </source>
</evidence>
<comment type="cofactor">
    <cofactor evidence="9">
        <name>pyruvate</name>
        <dbReference type="ChEBI" id="CHEBI:15361"/>
    </cofactor>
    <text evidence="9">Binds 1 pyruvoyl group covalently per subunit.</text>
</comment>
<comment type="caution">
    <text evidence="11">The sequence shown here is derived from an EMBL/GenBank/DDBJ whole genome shotgun (WGS) entry which is preliminary data.</text>
</comment>
<organism evidence="11 12">
    <name type="scientific">Winogradskya humida</name>
    <dbReference type="NCBI Taxonomy" id="113566"/>
    <lineage>
        <taxon>Bacteria</taxon>
        <taxon>Bacillati</taxon>
        <taxon>Actinomycetota</taxon>
        <taxon>Actinomycetes</taxon>
        <taxon>Micromonosporales</taxon>
        <taxon>Micromonosporaceae</taxon>
        <taxon>Winogradskya</taxon>
    </lineage>
</organism>
<feature type="binding site" evidence="9">
    <location>
        <begin position="73"/>
        <end position="75"/>
    </location>
    <ligand>
        <name>substrate</name>
    </ligand>
</feature>
<proteinExistence type="inferred from homology"/>
<feature type="binding site" evidence="9">
    <location>
        <position position="57"/>
    </location>
    <ligand>
        <name>substrate</name>
    </ligand>
</feature>
<evidence type="ECO:0000256" key="8">
    <source>
        <dbReference type="ARBA" id="ARBA00023317"/>
    </source>
</evidence>
<evidence type="ECO:0000313" key="12">
    <source>
        <dbReference type="Proteomes" id="UP000603200"/>
    </source>
</evidence>
<evidence type="ECO:0000256" key="1">
    <source>
        <dbReference type="ARBA" id="ARBA00022490"/>
    </source>
</evidence>
<dbReference type="PANTHER" id="PTHR21012">
    <property type="entry name" value="ASPARTATE 1-DECARBOXYLASE"/>
    <property type="match status" value="1"/>
</dbReference>
<evidence type="ECO:0000256" key="9">
    <source>
        <dbReference type="HAMAP-Rule" id="MF_00446"/>
    </source>
</evidence>
<name>A0ABQ4A0N7_9ACTN</name>
<keyword evidence="8 9" id="KW-0670">Pyruvate</keyword>
<feature type="active site" description="Schiff-base intermediate with substrate; via pyruvic acid" evidence="9">
    <location>
        <position position="25"/>
    </location>
</feature>
<dbReference type="PANTHER" id="PTHR21012:SF0">
    <property type="entry name" value="ASPARTATE 1-DECARBOXYLASE"/>
    <property type="match status" value="1"/>
</dbReference>
<evidence type="ECO:0000256" key="3">
    <source>
        <dbReference type="ARBA" id="ARBA00022793"/>
    </source>
</evidence>
<protein>
    <recommendedName>
        <fullName evidence="9">Aspartate 1-decarboxylase</fullName>
        <ecNumber evidence="9">4.1.1.11</ecNumber>
    </recommendedName>
    <alternativeName>
        <fullName evidence="9">Aspartate alpha-decarboxylase</fullName>
    </alternativeName>
    <component>
        <recommendedName>
            <fullName evidence="9">Aspartate 1-decarboxylase beta chain</fullName>
        </recommendedName>
    </component>
    <component>
        <recommendedName>
            <fullName evidence="9">Aspartate 1-decarboxylase alpha chain</fullName>
        </recommendedName>
    </component>
</protein>
<feature type="chain" id="PRO_5044940164" description="Aspartate 1-decarboxylase alpha chain" evidence="9">
    <location>
        <begin position="25"/>
        <end position="139"/>
    </location>
</feature>
<evidence type="ECO:0000256" key="7">
    <source>
        <dbReference type="ARBA" id="ARBA00023270"/>
    </source>
</evidence>
<dbReference type="HAMAP" id="MF_00446">
    <property type="entry name" value="PanD"/>
    <property type="match status" value="1"/>
</dbReference>
<feature type="modified residue" description="Pyruvic acid (Ser)" evidence="9">
    <location>
        <position position="25"/>
    </location>
</feature>
<dbReference type="InterPro" id="IPR003190">
    <property type="entry name" value="Asp_decarbox"/>
</dbReference>
<comment type="PTM">
    <text evidence="9">Is synthesized initially as an inactive proenzyme, which is activated by self-cleavage at a specific serine bond to produce a beta-subunit with a hydroxyl group at its C-terminus and an alpha-subunit with a pyruvoyl group at its N-terminus.</text>
</comment>
<dbReference type="InterPro" id="IPR009010">
    <property type="entry name" value="Asp_de-COase-like_dom_sf"/>
</dbReference>
<feature type="chain" id="PRO_5044940165" description="Aspartate 1-decarboxylase beta chain" evidence="9">
    <location>
        <begin position="1"/>
        <end position="24"/>
    </location>
</feature>
<comment type="subcellular location">
    <subcellularLocation>
        <location evidence="9">Cytoplasm</location>
    </subcellularLocation>
</comment>
<accession>A0ABQ4A0N7</accession>
<dbReference type="NCBIfam" id="TIGR00223">
    <property type="entry name" value="panD"/>
    <property type="match status" value="1"/>
</dbReference>
<dbReference type="SUPFAM" id="SSF50692">
    <property type="entry name" value="ADC-like"/>
    <property type="match status" value="1"/>
</dbReference>
<dbReference type="PIRSF" id="PIRSF006246">
    <property type="entry name" value="Asp_decarbox"/>
    <property type="match status" value="1"/>
</dbReference>
<evidence type="ECO:0000256" key="4">
    <source>
        <dbReference type="ARBA" id="ARBA00022813"/>
    </source>
</evidence>
<dbReference type="Gene3D" id="2.40.40.20">
    <property type="match status" value="1"/>
</dbReference>
<comment type="similarity">
    <text evidence="9">Belongs to the PanD family.</text>
</comment>
<feature type="region of interest" description="Disordered" evidence="10">
    <location>
        <begin position="117"/>
        <end position="139"/>
    </location>
</feature>
<comment type="function">
    <text evidence="9">Catalyzes the pyruvoyl-dependent decarboxylation of aspartate to produce beta-alanine.</text>
</comment>
<dbReference type="EC" id="4.1.1.11" evidence="9"/>
<keyword evidence="3 9" id="KW-0210">Decarboxylase</keyword>
<dbReference type="RefSeq" id="WP_203841392.1">
    <property type="nucleotide sequence ID" value="NZ_BAAATV010000017.1"/>
</dbReference>
<keyword evidence="5 9" id="KW-0865">Zymogen</keyword>
<dbReference type="Proteomes" id="UP000603200">
    <property type="component" value="Unassembled WGS sequence"/>
</dbReference>
<keyword evidence="12" id="KW-1185">Reference proteome</keyword>
<keyword evidence="1 9" id="KW-0963">Cytoplasm</keyword>
<evidence type="ECO:0000313" key="11">
    <source>
        <dbReference type="EMBL" id="GIE24378.1"/>
    </source>
</evidence>
<feature type="active site" description="Proton donor" evidence="9">
    <location>
        <position position="58"/>
    </location>
</feature>
<evidence type="ECO:0000256" key="5">
    <source>
        <dbReference type="ARBA" id="ARBA00023145"/>
    </source>
</evidence>